<evidence type="ECO:0000256" key="2">
    <source>
        <dbReference type="PIRSR" id="PIRSR004976-50"/>
    </source>
</evidence>
<dbReference type="PANTHER" id="PTHR11807">
    <property type="entry name" value="ATPASES OF THE PP SUPERFAMILY-RELATED"/>
    <property type="match status" value="1"/>
</dbReference>
<dbReference type="InterPro" id="IPR014729">
    <property type="entry name" value="Rossmann-like_a/b/a_fold"/>
</dbReference>
<dbReference type="InterPro" id="IPR011063">
    <property type="entry name" value="TilS/TtcA_N"/>
</dbReference>
<feature type="binding site" evidence="2">
    <location>
        <position position="28"/>
    </location>
    <ligand>
        <name>Zn(2+)</name>
        <dbReference type="ChEBI" id="CHEBI:29105"/>
        <label>1</label>
    </ligand>
</feature>
<feature type="domain" description="tRNA(Ile)-lysidine/2-thiocytidine synthase N-terminal" evidence="3">
    <location>
        <begin position="55"/>
        <end position="229"/>
    </location>
</feature>
<evidence type="ECO:0000256" key="1">
    <source>
        <dbReference type="ARBA" id="ARBA00022679"/>
    </source>
</evidence>
<accession>A0A7C5UWX7</accession>
<comment type="caution">
    <text evidence="6">The sequence shown here is derived from an EMBL/GenBank/DDBJ whole genome shotgun (WGS) entry which is preliminary data.</text>
</comment>
<feature type="binding site" evidence="2">
    <location>
        <position position="295"/>
    </location>
    <ligand>
        <name>Zn(2+)</name>
        <dbReference type="ChEBI" id="CHEBI:29105"/>
        <label>2</label>
    </ligand>
</feature>
<feature type="binding site" evidence="2">
    <location>
        <position position="9"/>
    </location>
    <ligand>
        <name>Zn(2+)</name>
        <dbReference type="ChEBI" id="CHEBI:29105"/>
        <label>1</label>
    </ligand>
</feature>
<evidence type="ECO:0000259" key="3">
    <source>
        <dbReference type="Pfam" id="PF01171"/>
    </source>
</evidence>
<dbReference type="Gene3D" id="3.40.50.620">
    <property type="entry name" value="HUPs"/>
    <property type="match status" value="1"/>
</dbReference>
<feature type="binding site" evidence="2">
    <location>
        <position position="283"/>
    </location>
    <ligand>
        <name>Zn(2+)</name>
        <dbReference type="ChEBI" id="CHEBI:29105"/>
        <label>2</label>
    </ligand>
</feature>
<reference evidence="6" key="1">
    <citation type="journal article" date="2020" name="mSystems">
        <title>Genome- and Community-Level Interaction Insights into Carbon Utilization and Element Cycling Functions of Hydrothermarchaeota in Hydrothermal Sediment.</title>
        <authorList>
            <person name="Zhou Z."/>
            <person name="Liu Y."/>
            <person name="Xu W."/>
            <person name="Pan J."/>
            <person name="Luo Z.H."/>
            <person name="Li M."/>
        </authorList>
    </citation>
    <scope>NUCLEOTIDE SEQUENCE [LARGE SCALE GENOMIC DNA]</scope>
    <source>
        <strain evidence="6">SpSt-1</strain>
    </source>
</reference>
<evidence type="ECO:0000313" key="6">
    <source>
        <dbReference type="EMBL" id="HHR96962.1"/>
    </source>
</evidence>
<feature type="domain" description="2-thiouridine synthetase TtuA-like N-terminal LIM" evidence="4">
    <location>
        <begin position="8"/>
        <end position="33"/>
    </location>
</feature>
<evidence type="ECO:0000313" key="5">
    <source>
        <dbReference type="EMBL" id="HHR96782.1"/>
    </source>
</evidence>
<dbReference type="GO" id="GO:0046872">
    <property type="term" value="F:metal ion binding"/>
    <property type="evidence" value="ECO:0007669"/>
    <property type="project" value="UniProtKB-KW"/>
</dbReference>
<keyword evidence="2" id="KW-0479">Metal-binding</keyword>
<dbReference type="InterPro" id="IPR054306">
    <property type="entry name" value="TtuA-like_LIM_N"/>
</dbReference>
<dbReference type="Pfam" id="PF01171">
    <property type="entry name" value="ATP_bind_3"/>
    <property type="match status" value="1"/>
</dbReference>
<gene>
    <name evidence="5" type="ORF">ENL47_08295</name>
    <name evidence="6" type="ORF">ENL47_09270</name>
</gene>
<keyword evidence="1" id="KW-0808">Transferase</keyword>
<feature type="binding site" evidence="2">
    <location>
        <position position="298"/>
    </location>
    <ligand>
        <name>Zn(2+)</name>
        <dbReference type="ChEBI" id="CHEBI:29105"/>
        <label>2</label>
    </ligand>
</feature>
<sequence length="326" mass="37500">MVNKVKVRCRYCEKDAVVRIPYAKLNLCSDHFNEFIVSKVRRSIERYKMINPKDKVLLAVSGGKDSITLTHIMYKILRELDFKLIVLHIDLGIGEYSKKSREIVENLCKSLSIDYIVFDLKNDLSLTLPEFIQKLKTRRICSLCGIIKRYIMNAVALELNVDSVATAHHADDVLTYIIKDFILQDYEAMRKLVPISIGVPGIVAKKIKPMYEVYEYEAAMYVVRNKLEFIDIECPFKKVKSLEDSVRKFIEDLEKRSPGIKISFLRKFAKMYIGREVEGFRKCRVCGLASSGDICSFCRLTEKSFGKPLGSKVREVIREKIGKAVV</sequence>
<dbReference type="EMBL" id="DRUB01000166">
    <property type="protein sequence ID" value="HHR96782.1"/>
    <property type="molecule type" value="Genomic_DNA"/>
</dbReference>
<dbReference type="AlphaFoldDB" id="A0A7C5UWX7"/>
<dbReference type="InterPro" id="IPR035107">
    <property type="entry name" value="tRNA_thiolation_TtcA_Ctu1"/>
</dbReference>
<name>A0A7C5UWX7_9CREN</name>
<dbReference type="InterPro" id="IPR000541">
    <property type="entry name" value="Ncs6/Tuc1/Ctu1"/>
</dbReference>
<dbReference type="GO" id="GO:0002143">
    <property type="term" value="P:tRNA wobble position uridine thiolation"/>
    <property type="evidence" value="ECO:0007669"/>
    <property type="project" value="TreeGrafter"/>
</dbReference>
<dbReference type="EMBL" id="DRUB01000184">
    <property type="protein sequence ID" value="HHR96962.1"/>
    <property type="molecule type" value="Genomic_DNA"/>
</dbReference>
<dbReference type="GO" id="GO:0000049">
    <property type="term" value="F:tRNA binding"/>
    <property type="evidence" value="ECO:0007669"/>
    <property type="project" value="InterPro"/>
</dbReference>
<feature type="binding site" evidence="2">
    <location>
        <position position="286"/>
    </location>
    <ligand>
        <name>Zn(2+)</name>
        <dbReference type="ChEBI" id="CHEBI:29105"/>
        <label>2</label>
    </ligand>
</feature>
<feature type="binding site" evidence="2">
    <location>
        <position position="12"/>
    </location>
    <ligand>
        <name>Zn(2+)</name>
        <dbReference type="ChEBI" id="CHEBI:29105"/>
        <label>1</label>
    </ligand>
</feature>
<dbReference type="GO" id="GO:0016740">
    <property type="term" value="F:transferase activity"/>
    <property type="evidence" value="ECO:0007669"/>
    <property type="project" value="UniProtKB-KW"/>
</dbReference>
<keyword evidence="2" id="KW-0862">Zinc</keyword>
<dbReference type="PIRSF" id="PIRSF004976">
    <property type="entry name" value="ATPase_YdaO"/>
    <property type="match status" value="1"/>
</dbReference>
<protein>
    <submittedName>
        <fullName evidence="6">TIGR00269 family protein</fullName>
    </submittedName>
</protein>
<evidence type="ECO:0000259" key="4">
    <source>
        <dbReference type="Pfam" id="PF22082"/>
    </source>
</evidence>
<proteinExistence type="predicted"/>
<dbReference type="NCBIfam" id="TIGR00269">
    <property type="entry name" value="TIGR00269 family protein"/>
    <property type="match status" value="1"/>
</dbReference>
<dbReference type="GO" id="GO:0002144">
    <property type="term" value="C:cytosolic tRNA wobble base thiouridylase complex"/>
    <property type="evidence" value="ECO:0007669"/>
    <property type="project" value="TreeGrafter"/>
</dbReference>
<feature type="binding site" evidence="2">
    <location>
        <position position="31"/>
    </location>
    <ligand>
        <name>Zn(2+)</name>
        <dbReference type="ChEBI" id="CHEBI:29105"/>
        <label>1</label>
    </ligand>
</feature>
<organism evidence="6">
    <name type="scientific">Ignisphaera aggregans</name>
    <dbReference type="NCBI Taxonomy" id="334771"/>
    <lineage>
        <taxon>Archaea</taxon>
        <taxon>Thermoproteota</taxon>
        <taxon>Thermoprotei</taxon>
        <taxon>Desulfurococcales</taxon>
        <taxon>Desulfurococcaceae</taxon>
        <taxon>Ignisphaera</taxon>
    </lineage>
</organism>
<dbReference type="PANTHER" id="PTHR11807:SF12">
    <property type="entry name" value="CYTOPLASMIC TRNA 2-THIOLATION PROTEIN 1"/>
    <property type="match status" value="1"/>
</dbReference>
<dbReference type="Pfam" id="PF22082">
    <property type="entry name" value="TtuA_LIM_N"/>
    <property type="match status" value="1"/>
</dbReference>
<dbReference type="SUPFAM" id="SSF52402">
    <property type="entry name" value="Adenine nucleotide alpha hydrolases-like"/>
    <property type="match status" value="1"/>
</dbReference>